<keyword evidence="5" id="KW-1185">Reference proteome</keyword>
<dbReference type="AlphaFoldDB" id="A0A7C8ICA9"/>
<reference evidence="4 5" key="1">
    <citation type="submission" date="2020-01" db="EMBL/GenBank/DDBJ databases">
        <authorList>
            <consortium name="DOE Joint Genome Institute"/>
            <person name="Haridas S."/>
            <person name="Albert R."/>
            <person name="Binder M."/>
            <person name="Bloem J."/>
            <person name="Labutti K."/>
            <person name="Salamov A."/>
            <person name="Andreopoulos B."/>
            <person name="Baker S.E."/>
            <person name="Barry K."/>
            <person name="Bills G."/>
            <person name="Bluhm B.H."/>
            <person name="Cannon C."/>
            <person name="Castanera R."/>
            <person name="Culley D.E."/>
            <person name="Daum C."/>
            <person name="Ezra D."/>
            <person name="Gonzalez J.B."/>
            <person name="Henrissat B."/>
            <person name="Kuo A."/>
            <person name="Liang C."/>
            <person name="Lipzen A."/>
            <person name="Lutzoni F."/>
            <person name="Magnuson J."/>
            <person name="Mondo S."/>
            <person name="Nolan M."/>
            <person name="Ohm R."/>
            <person name="Pangilinan J."/>
            <person name="Park H.-J.H."/>
            <person name="Ramirez L."/>
            <person name="Alfaro M."/>
            <person name="Sun H."/>
            <person name="Tritt A."/>
            <person name="Yoshinaga Y."/>
            <person name="Zwiers L.-H.L."/>
            <person name="Turgeon B.G."/>
            <person name="Goodwin S.B."/>
            <person name="Spatafora J.W."/>
            <person name="Crous P.W."/>
            <person name="Grigoriev I.V."/>
        </authorList>
    </citation>
    <scope>NUCLEOTIDE SEQUENCE [LARGE SCALE GENOMIC DNA]</scope>
    <source>
        <strain evidence="4 5">CBS 611.86</strain>
    </source>
</reference>
<dbReference type="PANTHER" id="PTHR38111:SF2">
    <property type="entry name" value="FINGER DOMAIN PROTEIN, PUTATIVE (AFU_ORTHOLOGUE AFUA_1G01560)-RELATED"/>
    <property type="match status" value="1"/>
</dbReference>
<protein>
    <recommendedName>
        <fullName evidence="3">Zn(2)-C6 fungal-type domain-containing protein</fullName>
    </recommendedName>
</protein>
<feature type="compositionally biased region" description="Polar residues" evidence="2">
    <location>
        <begin position="80"/>
        <end position="95"/>
    </location>
</feature>
<dbReference type="Gene3D" id="4.10.240.10">
    <property type="entry name" value="Zn(2)-C6 fungal-type DNA-binding domain"/>
    <property type="match status" value="1"/>
</dbReference>
<evidence type="ECO:0000259" key="3">
    <source>
        <dbReference type="PROSITE" id="PS50048"/>
    </source>
</evidence>
<dbReference type="InterPro" id="IPR053178">
    <property type="entry name" value="Osmoadaptation_assoc"/>
</dbReference>
<dbReference type="GO" id="GO:0008270">
    <property type="term" value="F:zinc ion binding"/>
    <property type="evidence" value="ECO:0007669"/>
    <property type="project" value="InterPro"/>
</dbReference>
<dbReference type="GO" id="GO:0000981">
    <property type="term" value="F:DNA-binding transcription factor activity, RNA polymerase II-specific"/>
    <property type="evidence" value="ECO:0007669"/>
    <property type="project" value="InterPro"/>
</dbReference>
<keyword evidence="1" id="KW-0539">Nucleus</keyword>
<dbReference type="CDD" id="cd00067">
    <property type="entry name" value="GAL4"/>
    <property type="match status" value="1"/>
</dbReference>
<dbReference type="SUPFAM" id="SSF57701">
    <property type="entry name" value="Zn2/Cys6 DNA-binding domain"/>
    <property type="match status" value="1"/>
</dbReference>
<name>A0A7C8ICA9_9PLEO</name>
<evidence type="ECO:0000256" key="1">
    <source>
        <dbReference type="ARBA" id="ARBA00023242"/>
    </source>
</evidence>
<evidence type="ECO:0000313" key="5">
    <source>
        <dbReference type="Proteomes" id="UP000481861"/>
    </source>
</evidence>
<dbReference type="InterPro" id="IPR001138">
    <property type="entry name" value="Zn2Cys6_DnaBD"/>
</dbReference>
<dbReference type="OrthoDB" id="5126878at2759"/>
<dbReference type="InterPro" id="IPR036864">
    <property type="entry name" value="Zn2-C6_fun-type_DNA-bd_sf"/>
</dbReference>
<dbReference type="EMBL" id="JAADJZ010000004">
    <property type="protein sequence ID" value="KAF2876009.1"/>
    <property type="molecule type" value="Genomic_DNA"/>
</dbReference>
<dbReference type="PANTHER" id="PTHR38111">
    <property type="entry name" value="ZN(2)-C6 FUNGAL-TYPE DOMAIN-CONTAINING PROTEIN-RELATED"/>
    <property type="match status" value="1"/>
</dbReference>
<evidence type="ECO:0000256" key="2">
    <source>
        <dbReference type="SAM" id="MobiDB-lite"/>
    </source>
</evidence>
<evidence type="ECO:0000313" key="4">
    <source>
        <dbReference type="EMBL" id="KAF2876009.1"/>
    </source>
</evidence>
<organism evidence="4 5">
    <name type="scientific">Massariosphaeria phaeospora</name>
    <dbReference type="NCBI Taxonomy" id="100035"/>
    <lineage>
        <taxon>Eukaryota</taxon>
        <taxon>Fungi</taxon>
        <taxon>Dikarya</taxon>
        <taxon>Ascomycota</taxon>
        <taxon>Pezizomycotina</taxon>
        <taxon>Dothideomycetes</taxon>
        <taxon>Pleosporomycetidae</taxon>
        <taxon>Pleosporales</taxon>
        <taxon>Pleosporales incertae sedis</taxon>
        <taxon>Massariosphaeria</taxon>
    </lineage>
</organism>
<gene>
    <name evidence="4" type="ORF">BDV95DRAFT_484801</name>
</gene>
<dbReference type="PROSITE" id="PS50048">
    <property type="entry name" value="ZN2_CY6_FUNGAL_2"/>
    <property type="match status" value="1"/>
</dbReference>
<feature type="compositionally biased region" description="Polar residues" evidence="2">
    <location>
        <begin position="109"/>
        <end position="121"/>
    </location>
</feature>
<feature type="domain" description="Zn(2)-C6 fungal-type" evidence="3">
    <location>
        <begin position="6"/>
        <end position="36"/>
    </location>
</feature>
<dbReference type="Pfam" id="PF00172">
    <property type="entry name" value="Zn_clus"/>
    <property type="match status" value="1"/>
</dbReference>
<proteinExistence type="predicted"/>
<comment type="caution">
    <text evidence="4">The sequence shown here is derived from an EMBL/GenBank/DDBJ whole genome shotgun (WGS) entry which is preliminary data.</text>
</comment>
<accession>A0A7C8ICA9</accession>
<dbReference type="SMART" id="SM00066">
    <property type="entry name" value="GAL4"/>
    <property type="match status" value="1"/>
</dbReference>
<dbReference type="Proteomes" id="UP000481861">
    <property type="component" value="Unassembled WGS sequence"/>
</dbReference>
<feature type="region of interest" description="Disordered" evidence="2">
    <location>
        <begin position="74"/>
        <end position="125"/>
    </location>
</feature>
<sequence>MTRAGKCDTCRSRKVRCDEEKPKCGSCKKKDRACSYTYGISAALVFEDPKQLSKHGKARTRPIIHPLKSYSDRAPATARTMPSHQSAQKKSQETWPMSALVLRNERPRTSSASKTNTQPNAAPTPANLDLILPQPCSHETILLNRFLHMLGPQSVEHNPLSIYGTWISSLPARLGTSPVIDSAVEFAVNSFAAYRDPSFSKRSIAHKSRGRSLKELRNAVGYEKGISSYDTLAATKLQMTAEIFMGMETLYHTIHQSAMTEMLRQGNTAGIDDEIFSDFLEDTYMDDVFEAIIAGRTSIYDNETYLKRTYRSGVLACPSPDNPKALVKAASASVMHLCIQLPRLNFLTRHSVSHPKDAKVLASARYLAKSLWEAYPTSSLRDLLKTSFMIVPRPPFPEISDLLPTSFHFNSVGSLVLMTRYWMARNLLCGLIQTLYRHFPVQAELALLPELEVVQKEDINAAIYIARSYRHAMSVSLELPFVPLRVHGTLHASIGAWGRLIRRLTQDTYNGETEITRDLINAQRMEDWIVDMCDRIHDIWGVARLRAKHIKSAIEATAGEAIPEWIPTQVEFKKQGDEMVMKVQFDIPAEKIQEFYGWPAYTESWSRSTTSPSPFEVE</sequence>